<dbReference type="STRING" id="47885.APT59_19895"/>
<dbReference type="InterPro" id="IPR021253">
    <property type="entry name" value="ZrgA-like"/>
</dbReference>
<feature type="signal peptide" evidence="1">
    <location>
        <begin position="1"/>
        <end position="20"/>
    </location>
</feature>
<keyword evidence="1" id="KW-0732">Signal</keyword>
<reference evidence="2 3" key="1">
    <citation type="submission" date="2017-06" db="EMBL/GenBank/DDBJ databases">
        <title>Evolution towards high GC content and high-temperature stress adaptation in endophytic Pseudomonas oryzihabitans impacted its plant-growth promoting traits.</title>
        <authorList>
            <person name="Nascimento F.X."/>
        </authorList>
    </citation>
    <scope>NUCLEOTIDE SEQUENCE [LARGE SCALE GENOMIC DNA]</scope>
    <source>
        <strain evidence="2 3">MS8</strain>
    </source>
</reference>
<feature type="chain" id="PRO_5016302987" description="DUF2796 domain-containing protein" evidence="1">
    <location>
        <begin position="21"/>
        <end position="185"/>
    </location>
</feature>
<organism evidence="2 3">
    <name type="scientific">Pseudomonas oryzihabitans</name>
    <dbReference type="NCBI Taxonomy" id="47885"/>
    <lineage>
        <taxon>Bacteria</taxon>
        <taxon>Pseudomonadati</taxon>
        <taxon>Pseudomonadota</taxon>
        <taxon>Gammaproteobacteria</taxon>
        <taxon>Pseudomonadales</taxon>
        <taxon>Pseudomonadaceae</taxon>
        <taxon>Pseudomonas</taxon>
    </lineage>
</organism>
<protein>
    <recommendedName>
        <fullName evidence="4">DUF2796 domain-containing protein</fullName>
    </recommendedName>
</protein>
<gene>
    <name evidence="2" type="ORF">CE139_24475</name>
</gene>
<evidence type="ECO:0008006" key="4">
    <source>
        <dbReference type="Google" id="ProtNLM"/>
    </source>
</evidence>
<evidence type="ECO:0000256" key="1">
    <source>
        <dbReference type="SAM" id="SignalP"/>
    </source>
</evidence>
<dbReference type="RefSeq" id="WP_208693020.1">
    <property type="nucleotide sequence ID" value="NZ_CP022198.1"/>
</dbReference>
<dbReference type="EMBL" id="CP022198">
    <property type="protein sequence ID" value="AXA68821.1"/>
    <property type="molecule type" value="Genomic_DNA"/>
</dbReference>
<evidence type="ECO:0000313" key="2">
    <source>
        <dbReference type="EMBL" id="AXA68821.1"/>
    </source>
</evidence>
<name>A0A2Z5AHS7_9PSED</name>
<dbReference type="Proteomes" id="UP000250579">
    <property type="component" value="Chromosome"/>
</dbReference>
<accession>A0A2Z5AHS7</accession>
<dbReference type="AlphaFoldDB" id="A0A2Z5AHS7"/>
<evidence type="ECO:0000313" key="3">
    <source>
        <dbReference type="Proteomes" id="UP000250579"/>
    </source>
</evidence>
<proteinExistence type="predicted"/>
<dbReference type="Pfam" id="PF10986">
    <property type="entry name" value="ZrgA"/>
    <property type="match status" value="1"/>
</dbReference>
<sequence length="185" mass="19477">MRLPLLTLCLAAALAQPAFAQGTDSDHDEHEHGALGAHVHGESHLDLAQTETGLELQWRSPAADLLGFEHAPRNQQEEDAVAALRQSLENPQALVQLPAAADCRLTAASAISPLFAKDASASASGHLDVDASMSFSCSKPGALASLDLSGWFARFPNSHSVEVQAIVASGQQGAELTAKQPQLKW</sequence>